<dbReference type="Proteomes" id="UP001478862">
    <property type="component" value="Unassembled WGS sequence"/>
</dbReference>
<dbReference type="RefSeq" id="WP_349659770.1">
    <property type="nucleotide sequence ID" value="NZ_JBEGDG010000007.1"/>
</dbReference>
<sequence>MSENQNSNVVNLDEHRALKNLINSISDDELETAKKYIEALEQVNKNTDTKPKG</sequence>
<protein>
    <submittedName>
        <fullName evidence="1">Uncharacterized protein</fullName>
    </submittedName>
</protein>
<evidence type="ECO:0000313" key="1">
    <source>
        <dbReference type="EMBL" id="MEQ6355140.1"/>
    </source>
</evidence>
<reference evidence="1 2" key="1">
    <citation type="submission" date="2024-06" db="EMBL/GenBank/DDBJ databases">
        <title>Lysinibacillus zambalefons sp. nov., a Novel Firmicute Isolated from the Poon Bato Zambales Hyperalkaline Spring.</title>
        <authorList>
            <person name="Aja J.A."/>
            <person name="Lazaro J.E.H."/>
            <person name="Llorin L.D."/>
            <person name="Lim K.R."/>
            <person name="Teodosio J."/>
            <person name="Dalisay D.S."/>
        </authorList>
    </citation>
    <scope>NUCLEOTIDE SEQUENCE [LARGE SCALE GENOMIC DNA]</scope>
    <source>
        <strain evidence="1 2">M3</strain>
    </source>
</reference>
<evidence type="ECO:0000313" key="2">
    <source>
        <dbReference type="Proteomes" id="UP001478862"/>
    </source>
</evidence>
<dbReference type="EMBL" id="JBEGDG010000007">
    <property type="protein sequence ID" value="MEQ6355140.1"/>
    <property type="molecule type" value="Genomic_DNA"/>
</dbReference>
<organism evidence="1 2">
    <name type="scientific">Lysinibacillus zambalensis</name>
    <dbReference type="NCBI Taxonomy" id="3160866"/>
    <lineage>
        <taxon>Bacteria</taxon>
        <taxon>Bacillati</taxon>
        <taxon>Bacillota</taxon>
        <taxon>Bacilli</taxon>
        <taxon>Bacillales</taxon>
        <taxon>Bacillaceae</taxon>
        <taxon>Lysinibacillus</taxon>
    </lineage>
</organism>
<gene>
    <name evidence="1" type="ORF">ABNX05_10975</name>
</gene>
<name>A0ABV1MRJ6_9BACI</name>
<accession>A0ABV1MRJ6</accession>
<comment type="caution">
    <text evidence="1">The sequence shown here is derived from an EMBL/GenBank/DDBJ whole genome shotgun (WGS) entry which is preliminary data.</text>
</comment>
<proteinExistence type="predicted"/>
<keyword evidence="2" id="KW-1185">Reference proteome</keyword>